<proteinExistence type="predicted"/>
<dbReference type="eggNOG" id="arCOG00226">
    <property type="taxonomic scope" value="Archaea"/>
</dbReference>
<dbReference type="PROSITE" id="PS51257">
    <property type="entry name" value="PROKAR_LIPOPROTEIN"/>
    <property type="match status" value="1"/>
</dbReference>
<evidence type="ECO:0000313" key="1">
    <source>
        <dbReference type="EMBL" id="AGB37083.1"/>
    </source>
</evidence>
<dbReference type="InterPro" id="IPR042100">
    <property type="entry name" value="Bug_dom1"/>
</dbReference>
<organism evidence="1 2">
    <name type="scientific">Natronococcus occultus SP4</name>
    <dbReference type="NCBI Taxonomy" id="694430"/>
    <lineage>
        <taxon>Archaea</taxon>
        <taxon>Methanobacteriati</taxon>
        <taxon>Methanobacteriota</taxon>
        <taxon>Stenosarchaea group</taxon>
        <taxon>Halobacteria</taxon>
        <taxon>Halobacteriales</taxon>
        <taxon>Natrialbaceae</taxon>
        <taxon>Natronococcus</taxon>
    </lineage>
</organism>
<dbReference type="InterPro" id="IPR005064">
    <property type="entry name" value="BUG"/>
</dbReference>
<dbReference type="RefSeq" id="WP_015320534.1">
    <property type="nucleotide sequence ID" value="NC_019974.1"/>
</dbReference>
<gene>
    <name evidence="1" type="ORF">Natoc_1253</name>
</gene>
<dbReference type="Proteomes" id="UP000010878">
    <property type="component" value="Chromosome"/>
</dbReference>
<protein>
    <recommendedName>
        <fullName evidence="3">Tripartite-type tricarboxylate transporter, receptor component TctC</fullName>
    </recommendedName>
</protein>
<dbReference type="HOGENOM" id="CLU_854226_0_0_2"/>
<dbReference type="PANTHER" id="PTHR42928">
    <property type="entry name" value="TRICARBOXYLATE-BINDING PROTEIN"/>
    <property type="match status" value="1"/>
</dbReference>
<dbReference type="KEGG" id="nou:Natoc_1253"/>
<accession>L0JYY3</accession>
<sequence length="336" mass="36452">MLETGRRGLLAILASGAATGIAGCLGSEDDGEFPTETITHVSPYDPGGGNDTYARGVMPLLADELDAELSIENISGAGGMNAISEVLNSEPDGHTTIGIDPPTEVGVQMMEDPGIDQRDLEPVCQFGFSARVLVVDAEYEEEIQSLDDLLERYETGEWSNVGVMSPGSPPHIFTLLAHEDDEYDWQWEELISYDGSAAINEAVASGEVPCGISSDAGALSAVEAGDVYPLVTLHTDGSPTFPDTPTVEDEGYPDYDWVNGINRTLFTPPETPQDVRETLAEEMENALETDEAEEWEEETGNALMYEGIDATGEHFEEIFEEYENHNVVELVEEYEG</sequence>
<dbReference type="STRING" id="694430.Natoc_1253"/>
<dbReference type="OrthoDB" id="340746at2157"/>
<dbReference type="PANTHER" id="PTHR42928:SF5">
    <property type="entry name" value="BLR1237 PROTEIN"/>
    <property type="match status" value="1"/>
</dbReference>
<dbReference type="Gene3D" id="3.40.190.10">
    <property type="entry name" value="Periplasmic binding protein-like II"/>
    <property type="match status" value="1"/>
</dbReference>
<dbReference type="EMBL" id="CP003929">
    <property type="protein sequence ID" value="AGB37083.1"/>
    <property type="molecule type" value="Genomic_DNA"/>
</dbReference>
<dbReference type="Pfam" id="PF03401">
    <property type="entry name" value="TctC"/>
    <property type="match status" value="1"/>
</dbReference>
<evidence type="ECO:0000313" key="2">
    <source>
        <dbReference type="Proteomes" id="UP000010878"/>
    </source>
</evidence>
<dbReference type="GeneID" id="14402775"/>
<evidence type="ECO:0008006" key="3">
    <source>
        <dbReference type="Google" id="ProtNLM"/>
    </source>
</evidence>
<keyword evidence="2" id="KW-1185">Reference proteome</keyword>
<dbReference type="Gene3D" id="3.40.190.150">
    <property type="entry name" value="Bordetella uptake gene, domain 1"/>
    <property type="match status" value="1"/>
</dbReference>
<dbReference type="AlphaFoldDB" id="L0JYY3"/>
<name>L0JYY3_9EURY</name>
<reference evidence="1 2" key="1">
    <citation type="submission" date="2012-11" db="EMBL/GenBank/DDBJ databases">
        <title>FINISHED of Natronococcus occultus SP4, DSM 3396.</title>
        <authorList>
            <consortium name="DOE Joint Genome Institute"/>
            <person name="Eisen J."/>
            <person name="Huntemann M."/>
            <person name="Wei C.-L."/>
            <person name="Han J."/>
            <person name="Detter J.C."/>
            <person name="Han C."/>
            <person name="Tapia R."/>
            <person name="Chen A."/>
            <person name="Kyrpides N."/>
            <person name="Mavromatis K."/>
            <person name="Markowitz V."/>
            <person name="Szeto E."/>
            <person name="Ivanova N."/>
            <person name="Mikhailova N."/>
            <person name="Ovchinnikova G."/>
            <person name="Pagani I."/>
            <person name="Pati A."/>
            <person name="Goodwin L."/>
            <person name="Nordberg H.P."/>
            <person name="Cantor M.N."/>
            <person name="Hua S.X."/>
            <person name="Woyke T."/>
            <person name="Eisen J."/>
            <person name="Klenk H.-P."/>
            <person name="Klenk H.-P."/>
        </authorList>
    </citation>
    <scope>NUCLEOTIDE SEQUENCE [LARGE SCALE GENOMIC DNA]</scope>
    <source>
        <strain evidence="1 2">SP4</strain>
    </source>
</reference>